<accession>A0ABX1WR85</accession>
<sequence>MGHKVVCLECKISFNQDIDCNNRKETPCPDCGKIMIFLPHRFRPPLKRNDKEWAVVKFLVNHGFYYQHIYETAETSNHVNRIDKYVSYPNNMREAKEFVEKYKQQAIKKK</sequence>
<reference evidence="1 2" key="1">
    <citation type="submission" date="2018-12" db="EMBL/GenBank/DDBJ databases">
        <title>Marinifilum JC070 sp. nov., a marine bacterium isolated from Yongle Blue Hole in the South China Sea.</title>
        <authorList>
            <person name="Fu T."/>
        </authorList>
    </citation>
    <scope>NUCLEOTIDE SEQUENCE [LARGE SCALE GENOMIC DNA]</scope>
    <source>
        <strain evidence="1 2">JC070</strain>
    </source>
</reference>
<evidence type="ECO:0000313" key="1">
    <source>
        <dbReference type="EMBL" id="NOU58507.1"/>
    </source>
</evidence>
<dbReference type="EMBL" id="RZNH01000002">
    <property type="protein sequence ID" value="NOU58507.1"/>
    <property type="molecule type" value="Genomic_DNA"/>
</dbReference>
<keyword evidence="2" id="KW-1185">Reference proteome</keyword>
<gene>
    <name evidence="1" type="ORF">ELS83_01665</name>
</gene>
<name>A0ABX1WR85_9BACT</name>
<proteinExistence type="predicted"/>
<evidence type="ECO:0000313" key="2">
    <source>
        <dbReference type="Proteomes" id="UP000732105"/>
    </source>
</evidence>
<dbReference type="Proteomes" id="UP000732105">
    <property type="component" value="Unassembled WGS sequence"/>
</dbReference>
<comment type="caution">
    <text evidence="1">The sequence shown here is derived from an EMBL/GenBank/DDBJ whole genome shotgun (WGS) entry which is preliminary data.</text>
</comment>
<organism evidence="1 2">
    <name type="scientific">Marinifilum caeruleilacunae</name>
    <dbReference type="NCBI Taxonomy" id="2499076"/>
    <lineage>
        <taxon>Bacteria</taxon>
        <taxon>Pseudomonadati</taxon>
        <taxon>Bacteroidota</taxon>
        <taxon>Bacteroidia</taxon>
        <taxon>Marinilabiliales</taxon>
        <taxon>Marinifilaceae</taxon>
    </lineage>
</organism>
<dbReference type="RefSeq" id="WP_171593776.1">
    <property type="nucleotide sequence ID" value="NZ_RZNH01000002.1"/>
</dbReference>
<protein>
    <submittedName>
        <fullName evidence="1">Uncharacterized protein</fullName>
    </submittedName>
</protein>